<gene>
    <name evidence="6" type="ORF">CAEBREN_24093</name>
</gene>
<evidence type="ECO:0000313" key="7">
    <source>
        <dbReference type="Proteomes" id="UP000008068"/>
    </source>
</evidence>
<comment type="caution">
    <text evidence="2">Lacks conserved residue(s) required for the propagation of feature annotation.</text>
</comment>
<dbReference type="PROSITE" id="PS01180">
    <property type="entry name" value="CUB"/>
    <property type="match status" value="1"/>
</dbReference>
<dbReference type="InterPro" id="IPR016186">
    <property type="entry name" value="C-type_lectin-like/link_sf"/>
</dbReference>
<evidence type="ECO:0000259" key="5">
    <source>
        <dbReference type="PROSITE" id="PS50041"/>
    </source>
</evidence>
<dbReference type="Proteomes" id="UP000008068">
    <property type="component" value="Unassembled WGS sequence"/>
</dbReference>
<keyword evidence="3" id="KW-0732">Signal</keyword>
<dbReference type="OMA" id="ENEERYM"/>
<dbReference type="PANTHER" id="PTHR22991:SF43">
    <property type="entry name" value="C-TYPE LECTIN-RELATED"/>
    <property type="match status" value="1"/>
</dbReference>
<dbReference type="eggNOG" id="KOG4297">
    <property type="taxonomic scope" value="Eukaryota"/>
</dbReference>
<dbReference type="SMART" id="SM00034">
    <property type="entry name" value="CLECT"/>
    <property type="match status" value="2"/>
</dbReference>
<feature type="domain" description="C-type lectin" evidence="5">
    <location>
        <begin position="166"/>
        <end position="286"/>
    </location>
</feature>
<dbReference type="OrthoDB" id="5873480at2759"/>
<dbReference type="STRING" id="135651.G0MDV1"/>
<feature type="chain" id="PRO_5003403112" description="C-type LECtin" evidence="3">
    <location>
        <begin position="20"/>
        <end position="422"/>
    </location>
</feature>
<dbReference type="PANTHER" id="PTHR22991">
    <property type="entry name" value="PROTEIN CBG13490"/>
    <property type="match status" value="1"/>
</dbReference>
<dbReference type="InterPro" id="IPR050976">
    <property type="entry name" value="Snaclec"/>
</dbReference>
<dbReference type="InterPro" id="IPR000859">
    <property type="entry name" value="CUB_dom"/>
</dbReference>
<dbReference type="PROSITE" id="PS50041">
    <property type="entry name" value="C_TYPE_LECTIN_2"/>
    <property type="match status" value="2"/>
</dbReference>
<dbReference type="CDD" id="cd00041">
    <property type="entry name" value="CUB"/>
    <property type="match status" value="1"/>
</dbReference>
<dbReference type="InterPro" id="IPR035914">
    <property type="entry name" value="Sperma_CUB_dom_sf"/>
</dbReference>
<keyword evidence="7" id="KW-1185">Reference proteome</keyword>
<dbReference type="SUPFAM" id="SSF56436">
    <property type="entry name" value="C-type lectin-like"/>
    <property type="match status" value="2"/>
</dbReference>
<sequence length="422" mass="45975">MNKFLLISIFSLLFSGVASVACPRGFSLVKSNKCLKLVTSKLKHLEAELECSYLGGTLATVKTAIDNRAITNLAASASATTVWLGMFCYTNGTTIPCYHDDDSGPVIYNNFASGNPKIQGAGGCVYMTTTGKTAGQWTSSICENVGMPYICEVPTTVADSTCTRNYNGYCYLPSHELKLPLSTYPNAQAACKANGGNLASIHSKTEIDYIRAMYKGTGISDLFIGAQSVKANTFKWEDGSAWDFDYRDPLSTTLGTCLLMDMYPNIINNGLWGATDCQNAFNFLCKRKIVAKSVEENEERYMDHPKNLAIPHELLDTSNCNTTLFMAPGVITSYGYPSTKPPKTSCTWTIVTLGPYRVGLYFTKFSTGSAVEIYDEYGGIINSPSGDQSPFYNLAPTNWVKIVHNSKSDTGHAGFSTTILPY</sequence>
<dbReference type="InterPro" id="IPR001304">
    <property type="entry name" value="C-type_lectin-like"/>
</dbReference>
<evidence type="ECO:0000313" key="6">
    <source>
        <dbReference type="EMBL" id="EGT49655.1"/>
    </source>
</evidence>
<feature type="domain" description="C-type lectin" evidence="5">
    <location>
        <begin position="30"/>
        <end position="143"/>
    </location>
</feature>
<dbReference type="SUPFAM" id="SSF49854">
    <property type="entry name" value="Spermadhesin, CUB domain"/>
    <property type="match status" value="1"/>
</dbReference>
<dbReference type="Pfam" id="PF00431">
    <property type="entry name" value="CUB"/>
    <property type="match status" value="1"/>
</dbReference>
<dbReference type="Gene3D" id="2.60.120.290">
    <property type="entry name" value="Spermadhesin, CUB domain"/>
    <property type="match status" value="1"/>
</dbReference>
<accession>G0MDV1</accession>
<keyword evidence="1" id="KW-1015">Disulfide bond</keyword>
<dbReference type="PROSITE" id="PS51257">
    <property type="entry name" value="PROKAR_LIPOPROTEIN"/>
    <property type="match status" value="1"/>
</dbReference>
<reference evidence="7" key="1">
    <citation type="submission" date="2011-07" db="EMBL/GenBank/DDBJ databases">
        <authorList>
            <consortium name="Caenorhabditis brenneri Sequencing and Analysis Consortium"/>
            <person name="Wilson R.K."/>
        </authorList>
    </citation>
    <scope>NUCLEOTIDE SEQUENCE [LARGE SCALE GENOMIC DNA]</scope>
    <source>
        <strain evidence="7">PB2801</strain>
    </source>
</reference>
<evidence type="ECO:0008006" key="8">
    <source>
        <dbReference type="Google" id="ProtNLM"/>
    </source>
</evidence>
<dbReference type="Gene3D" id="3.10.100.10">
    <property type="entry name" value="Mannose-Binding Protein A, subunit A"/>
    <property type="match status" value="2"/>
</dbReference>
<evidence type="ECO:0000256" key="1">
    <source>
        <dbReference type="ARBA" id="ARBA00023157"/>
    </source>
</evidence>
<evidence type="ECO:0000256" key="2">
    <source>
        <dbReference type="PROSITE-ProRule" id="PRU00059"/>
    </source>
</evidence>
<proteinExistence type="predicted"/>
<dbReference type="AlphaFoldDB" id="G0MDV1"/>
<dbReference type="HOGENOM" id="CLU_037161_0_0_1"/>
<name>G0MDV1_CAEBE</name>
<dbReference type="InterPro" id="IPR016187">
    <property type="entry name" value="CTDL_fold"/>
</dbReference>
<dbReference type="EMBL" id="GL379790">
    <property type="protein sequence ID" value="EGT49655.1"/>
    <property type="molecule type" value="Genomic_DNA"/>
</dbReference>
<organism evidence="7">
    <name type="scientific">Caenorhabditis brenneri</name>
    <name type="common">Nematode worm</name>
    <dbReference type="NCBI Taxonomy" id="135651"/>
    <lineage>
        <taxon>Eukaryota</taxon>
        <taxon>Metazoa</taxon>
        <taxon>Ecdysozoa</taxon>
        <taxon>Nematoda</taxon>
        <taxon>Chromadorea</taxon>
        <taxon>Rhabditida</taxon>
        <taxon>Rhabditina</taxon>
        <taxon>Rhabditomorpha</taxon>
        <taxon>Rhabditoidea</taxon>
        <taxon>Rhabditidae</taxon>
        <taxon>Peloderinae</taxon>
        <taxon>Caenorhabditis</taxon>
    </lineage>
</organism>
<evidence type="ECO:0000256" key="3">
    <source>
        <dbReference type="SAM" id="SignalP"/>
    </source>
</evidence>
<feature type="domain" description="CUB" evidence="4">
    <location>
        <begin position="320"/>
        <end position="422"/>
    </location>
</feature>
<dbReference type="CDD" id="cd00037">
    <property type="entry name" value="CLECT"/>
    <property type="match status" value="2"/>
</dbReference>
<dbReference type="Pfam" id="PF00059">
    <property type="entry name" value="Lectin_C"/>
    <property type="match status" value="2"/>
</dbReference>
<dbReference type="InParanoid" id="G0MDV1"/>
<feature type="signal peptide" evidence="3">
    <location>
        <begin position="1"/>
        <end position="19"/>
    </location>
</feature>
<protein>
    <recommendedName>
        <fullName evidence="8">C-type LECtin</fullName>
    </recommendedName>
</protein>
<evidence type="ECO:0000259" key="4">
    <source>
        <dbReference type="PROSITE" id="PS01180"/>
    </source>
</evidence>
<dbReference type="SMART" id="SM00042">
    <property type="entry name" value="CUB"/>
    <property type="match status" value="1"/>
</dbReference>